<dbReference type="AlphaFoldDB" id="A0A4U1EZ28"/>
<sequence length="293" mass="33046">MAAPSSDGCREERPGHVSLQVAVEGTHGSEVFQTPHILSLSHHRLLSRFPVSDLISFWSRIFLWWVLSEDPCCTGDGLGSMTIMGFFLCLGQLLSTCVPFLLVASEDTLKGDIGPHPKSCHHCHCILRHGFYASCHRSGLGLCPAWRYVLISAHFGRRLENYVAFVIFGFISNTDLYLHQPALIWRVAVYSICFILGAVNFIVNGCDCDNEKMLPIPYPSFLMEQTYCLVLWPLYQFDENFGGQAQWSRDVSCSDELRPTLCIWDQRLAVAILTTLNLLAYVADSMYMALYFV</sequence>
<feature type="transmembrane region" description="Helical" evidence="1">
    <location>
        <begin position="79"/>
        <end position="103"/>
    </location>
</feature>
<feature type="transmembrane region" description="Helical" evidence="1">
    <location>
        <begin position="45"/>
        <end position="67"/>
    </location>
</feature>
<dbReference type="GO" id="GO:0005911">
    <property type="term" value="C:cell-cell junction"/>
    <property type="evidence" value="ECO:0007669"/>
    <property type="project" value="TreeGrafter"/>
</dbReference>
<evidence type="ECO:0000313" key="3">
    <source>
        <dbReference type="Proteomes" id="UP000308365"/>
    </source>
</evidence>
<feature type="transmembrane region" description="Helical" evidence="1">
    <location>
        <begin position="159"/>
        <end position="178"/>
    </location>
</feature>
<dbReference type="EMBL" id="RWIC01000572">
    <property type="protein sequence ID" value="TKC42161.1"/>
    <property type="molecule type" value="Genomic_DNA"/>
</dbReference>
<reference evidence="3" key="1">
    <citation type="journal article" date="2019" name="IScience">
        <title>Narwhal Genome Reveals Long-Term Low Genetic Diversity despite Current Large Abundance Size.</title>
        <authorList>
            <person name="Westbury M.V."/>
            <person name="Petersen B."/>
            <person name="Garde E."/>
            <person name="Heide-Jorgensen M.P."/>
            <person name="Lorenzen E.D."/>
        </authorList>
    </citation>
    <scope>NUCLEOTIDE SEQUENCE [LARGE SCALE GENOMIC DNA]</scope>
</reference>
<organism evidence="2 3">
    <name type="scientific">Monodon monoceros</name>
    <name type="common">Narwhal</name>
    <name type="synonym">Ceratodon monodon</name>
    <dbReference type="NCBI Taxonomy" id="40151"/>
    <lineage>
        <taxon>Eukaryota</taxon>
        <taxon>Metazoa</taxon>
        <taxon>Chordata</taxon>
        <taxon>Craniata</taxon>
        <taxon>Vertebrata</taxon>
        <taxon>Euteleostomi</taxon>
        <taxon>Mammalia</taxon>
        <taxon>Eutheria</taxon>
        <taxon>Laurasiatheria</taxon>
        <taxon>Artiodactyla</taxon>
        <taxon>Whippomorpha</taxon>
        <taxon>Cetacea</taxon>
        <taxon>Odontoceti</taxon>
        <taxon>Monodontidae</taxon>
        <taxon>Monodon</taxon>
    </lineage>
</organism>
<feature type="transmembrane region" description="Helical" evidence="1">
    <location>
        <begin position="268"/>
        <end position="292"/>
    </location>
</feature>
<keyword evidence="1" id="KW-0472">Membrane</keyword>
<protein>
    <submittedName>
        <fullName evidence="2">Uncharacterized protein</fullName>
    </submittedName>
</protein>
<evidence type="ECO:0000313" key="2">
    <source>
        <dbReference type="EMBL" id="TKC42161.1"/>
    </source>
</evidence>
<comment type="caution">
    <text evidence="2">The sequence shown here is derived from an EMBL/GenBank/DDBJ whole genome shotgun (WGS) entry which is preliminary data.</text>
</comment>
<proteinExistence type="predicted"/>
<dbReference type="PANTHER" id="PTHR17068">
    <property type="entry name" value="MYELOID-ASSOCIATED DIFFERENTIATION MARKER MYADM FAMILY MEMBER"/>
    <property type="match status" value="1"/>
</dbReference>
<dbReference type="PANTHER" id="PTHR17068:SF16">
    <property type="entry name" value="MARVEL DOMAIN-CONTAINING PROTEIN"/>
    <property type="match status" value="1"/>
</dbReference>
<evidence type="ECO:0000256" key="1">
    <source>
        <dbReference type="SAM" id="Phobius"/>
    </source>
</evidence>
<feature type="transmembrane region" description="Helical" evidence="1">
    <location>
        <begin position="184"/>
        <end position="203"/>
    </location>
</feature>
<dbReference type="Proteomes" id="UP000308365">
    <property type="component" value="Unassembled WGS sequence"/>
</dbReference>
<dbReference type="InterPro" id="IPR047123">
    <property type="entry name" value="MYADM-like"/>
</dbReference>
<dbReference type="GO" id="GO:0005886">
    <property type="term" value="C:plasma membrane"/>
    <property type="evidence" value="ECO:0007669"/>
    <property type="project" value="TreeGrafter"/>
</dbReference>
<gene>
    <name evidence="2" type="ORF">EI555_013574</name>
</gene>
<accession>A0A4U1EZ28</accession>
<name>A0A4U1EZ28_MONMO</name>
<keyword evidence="1" id="KW-1133">Transmembrane helix</keyword>
<keyword evidence="1" id="KW-0812">Transmembrane</keyword>
<feature type="non-terminal residue" evidence="2">
    <location>
        <position position="293"/>
    </location>
</feature>